<dbReference type="SMART" id="SM00360">
    <property type="entry name" value="RRM"/>
    <property type="match status" value="2"/>
</dbReference>
<evidence type="ECO:0000313" key="6">
    <source>
        <dbReference type="EMBL" id="GBE62087.1"/>
    </source>
</evidence>
<dbReference type="EMBL" id="BDSA01000004">
    <property type="protein sequence ID" value="GBE62087.1"/>
    <property type="molecule type" value="Genomic_DNA"/>
</dbReference>
<dbReference type="InterPro" id="IPR000504">
    <property type="entry name" value="RRM_dom"/>
</dbReference>
<evidence type="ECO:0000259" key="4">
    <source>
        <dbReference type="PROSITE" id="PS50020"/>
    </source>
</evidence>
<feature type="compositionally biased region" description="Polar residues" evidence="3">
    <location>
        <begin position="104"/>
        <end position="125"/>
    </location>
</feature>
<dbReference type="Gene3D" id="3.30.70.330">
    <property type="match status" value="2"/>
</dbReference>
<feature type="region of interest" description="Disordered" evidence="3">
    <location>
        <begin position="94"/>
        <end position="125"/>
    </location>
</feature>
<dbReference type="Pfam" id="PF00076">
    <property type="entry name" value="RRM_1"/>
    <property type="match status" value="2"/>
</dbReference>
<comment type="caution">
    <text evidence="6">The sequence shown here is derived from an EMBL/GenBank/DDBJ whole genome shotgun (WGS) entry which is preliminary data.</text>
</comment>
<reference evidence="6 7" key="1">
    <citation type="journal article" date="2017" name="BMC Genomics">
        <title>Whole-genome assembly of Babesia ovata and comparative genomics between closely related pathogens.</title>
        <authorList>
            <person name="Yamagishi J."/>
            <person name="Asada M."/>
            <person name="Hakimi H."/>
            <person name="Tanaka T.Q."/>
            <person name="Sugimoto C."/>
            <person name="Kawazu S."/>
        </authorList>
    </citation>
    <scope>NUCLEOTIDE SEQUENCE [LARGE SCALE GENOMIC DNA]</scope>
    <source>
        <strain evidence="6 7">Miyake</strain>
    </source>
</reference>
<dbReference type="PROSITE" id="PS50102">
    <property type="entry name" value="RRM"/>
    <property type="match status" value="2"/>
</dbReference>
<name>A0A2H6KGI1_9APIC</name>
<dbReference type="InterPro" id="IPR035979">
    <property type="entry name" value="RBD_domain_sf"/>
</dbReference>
<dbReference type="GO" id="GO:0005634">
    <property type="term" value="C:nucleus"/>
    <property type="evidence" value="ECO:0007669"/>
    <property type="project" value="TreeGrafter"/>
</dbReference>
<proteinExistence type="predicted"/>
<sequence length="279" mass="31086">MPRRSGHSNPDDQNENNLRVWVGNIPPSVTFSSLVSALRDCELPTWTHVLLKKGANRNFAFISFADIEDAKTCARILHNRRVFSDSEVPLKAQLEKPRDGNDLPSGSANSADLKGSHSSNRQRSGYKTNLEGATHVYEVLQDADESTLWHVYKNEDGIPYYYNHITGCTQWESPIQPLVAVANSVNERTRVGSPDGTNLFIFHIPSCWTDEDLAMHFTPFGNVVSARVQKDANGLNAGFGFVSYDNCQSAAAALRLMKGYATNSKFLKVEYKMKENVRG</sequence>
<dbReference type="OrthoDB" id="410044at2759"/>
<dbReference type="InterPro" id="IPR012677">
    <property type="entry name" value="Nucleotide-bd_a/b_plait_sf"/>
</dbReference>
<dbReference type="Gene3D" id="2.20.70.10">
    <property type="match status" value="1"/>
</dbReference>
<feature type="domain" description="RRM" evidence="5">
    <location>
        <begin position="197"/>
        <end position="274"/>
    </location>
</feature>
<keyword evidence="1 2" id="KW-0694">RNA-binding</keyword>
<evidence type="ECO:0000313" key="7">
    <source>
        <dbReference type="Proteomes" id="UP000236319"/>
    </source>
</evidence>
<evidence type="ECO:0000256" key="3">
    <source>
        <dbReference type="SAM" id="MobiDB-lite"/>
    </source>
</evidence>
<dbReference type="InterPro" id="IPR036020">
    <property type="entry name" value="WW_dom_sf"/>
</dbReference>
<protein>
    <submittedName>
        <fullName evidence="6">Clustered-asparagine-rich protein</fullName>
    </submittedName>
</protein>
<dbReference type="GO" id="GO:0003729">
    <property type="term" value="F:mRNA binding"/>
    <property type="evidence" value="ECO:0007669"/>
    <property type="project" value="TreeGrafter"/>
</dbReference>
<evidence type="ECO:0000256" key="1">
    <source>
        <dbReference type="ARBA" id="ARBA00022884"/>
    </source>
</evidence>
<dbReference type="PROSITE" id="PS50020">
    <property type="entry name" value="WW_DOMAIN_2"/>
    <property type="match status" value="1"/>
</dbReference>
<dbReference type="GeneID" id="39875857"/>
<dbReference type="AlphaFoldDB" id="A0A2H6KGI1"/>
<dbReference type="PANTHER" id="PTHR48025">
    <property type="entry name" value="OS02G0815200 PROTEIN"/>
    <property type="match status" value="1"/>
</dbReference>
<dbReference type="SUPFAM" id="SSF51045">
    <property type="entry name" value="WW domain"/>
    <property type="match status" value="1"/>
</dbReference>
<keyword evidence="7" id="KW-1185">Reference proteome</keyword>
<dbReference type="Proteomes" id="UP000236319">
    <property type="component" value="Unassembled WGS sequence"/>
</dbReference>
<dbReference type="RefSeq" id="XP_028868330.1">
    <property type="nucleotide sequence ID" value="XM_029012497.1"/>
</dbReference>
<dbReference type="CDD" id="cd00590">
    <property type="entry name" value="RRM_SF"/>
    <property type="match status" value="1"/>
</dbReference>
<dbReference type="VEuPathDB" id="PiroplasmaDB:BOVATA_035800"/>
<dbReference type="PANTHER" id="PTHR48025:SF1">
    <property type="entry name" value="RRM DOMAIN-CONTAINING PROTEIN"/>
    <property type="match status" value="1"/>
</dbReference>
<accession>A0A2H6KGI1</accession>
<dbReference type="SUPFAM" id="SSF54928">
    <property type="entry name" value="RNA-binding domain, RBD"/>
    <property type="match status" value="1"/>
</dbReference>
<dbReference type="InterPro" id="IPR050502">
    <property type="entry name" value="Euk_RNA-bind_prot"/>
</dbReference>
<dbReference type="CDD" id="cd00201">
    <property type="entry name" value="WW"/>
    <property type="match status" value="1"/>
</dbReference>
<organism evidence="6 7">
    <name type="scientific">Babesia ovata</name>
    <dbReference type="NCBI Taxonomy" id="189622"/>
    <lineage>
        <taxon>Eukaryota</taxon>
        <taxon>Sar</taxon>
        <taxon>Alveolata</taxon>
        <taxon>Apicomplexa</taxon>
        <taxon>Aconoidasida</taxon>
        <taxon>Piroplasmida</taxon>
        <taxon>Babesiidae</taxon>
        <taxon>Babesia</taxon>
    </lineage>
</organism>
<dbReference type="InterPro" id="IPR001202">
    <property type="entry name" value="WW_dom"/>
</dbReference>
<gene>
    <name evidence="6" type="ORF">BOVATA_035800</name>
</gene>
<evidence type="ECO:0000259" key="5">
    <source>
        <dbReference type="PROSITE" id="PS50102"/>
    </source>
</evidence>
<feature type="domain" description="WW" evidence="4">
    <location>
        <begin position="149"/>
        <end position="176"/>
    </location>
</feature>
<dbReference type="SMART" id="SM00456">
    <property type="entry name" value="WW"/>
    <property type="match status" value="1"/>
</dbReference>
<dbReference type="Pfam" id="PF00397">
    <property type="entry name" value="WW"/>
    <property type="match status" value="1"/>
</dbReference>
<evidence type="ECO:0000256" key="2">
    <source>
        <dbReference type="PROSITE-ProRule" id="PRU00176"/>
    </source>
</evidence>
<dbReference type="CDD" id="cd12362">
    <property type="entry name" value="RRM3_CELF1-6"/>
    <property type="match status" value="1"/>
</dbReference>
<feature type="domain" description="RRM" evidence="5">
    <location>
        <begin position="18"/>
        <end position="97"/>
    </location>
</feature>